<accession>A0A392SP15</accession>
<reference evidence="1 2" key="1">
    <citation type="journal article" date="2018" name="Front. Plant Sci.">
        <title>Red Clover (Trifolium pratense) and Zigzag Clover (T. medium) - A Picture of Genomic Similarities and Differences.</title>
        <authorList>
            <person name="Dluhosova J."/>
            <person name="Istvanek J."/>
            <person name="Nedelnik J."/>
            <person name="Repkova J."/>
        </authorList>
    </citation>
    <scope>NUCLEOTIDE SEQUENCE [LARGE SCALE GENOMIC DNA]</scope>
    <source>
        <strain evidence="2">cv. 10/8</strain>
        <tissue evidence="1">Leaf</tissue>
    </source>
</reference>
<name>A0A392SP15_9FABA</name>
<sequence>MHLARRAVHAVRPVSPSGVCATRSWCWRDAQRSPVFSVFLLVLARRARVVCAARRVF</sequence>
<dbReference type="EMBL" id="LXQA010403747">
    <property type="protein sequence ID" value="MCI49606.1"/>
    <property type="molecule type" value="Genomic_DNA"/>
</dbReference>
<comment type="caution">
    <text evidence="1">The sequence shown here is derived from an EMBL/GenBank/DDBJ whole genome shotgun (WGS) entry which is preliminary data.</text>
</comment>
<keyword evidence="2" id="KW-1185">Reference proteome</keyword>
<proteinExistence type="predicted"/>
<dbReference type="AlphaFoldDB" id="A0A392SP15"/>
<evidence type="ECO:0000313" key="2">
    <source>
        <dbReference type="Proteomes" id="UP000265520"/>
    </source>
</evidence>
<organism evidence="1 2">
    <name type="scientific">Trifolium medium</name>
    <dbReference type="NCBI Taxonomy" id="97028"/>
    <lineage>
        <taxon>Eukaryota</taxon>
        <taxon>Viridiplantae</taxon>
        <taxon>Streptophyta</taxon>
        <taxon>Embryophyta</taxon>
        <taxon>Tracheophyta</taxon>
        <taxon>Spermatophyta</taxon>
        <taxon>Magnoliopsida</taxon>
        <taxon>eudicotyledons</taxon>
        <taxon>Gunneridae</taxon>
        <taxon>Pentapetalae</taxon>
        <taxon>rosids</taxon>
        <taxon>fabids</taxon>
        <taxon>Fabales</taxon>
        <taxon>Fabaceae</taxon>
        <taxon>Papilionoideae</taxon>
        <taxon>50 kb inversion clade</taxon>
        <taxon>NPAAA clade</taxon>
        <taxon>Hologalegina</taxon>
        <taxon>IRL clade</taxon>
        <taxon>Trifolieae</taxon>
        <taxon>Trifolium</taxon>
    </lineage>
</organism>
<dbReference type="Proteomes" id="UP000265520">
    <property type="component" value="Unassembled WGS sequence"/>
</dbReference>
<feature type="non-terminal residue" evidence="1">
    <location>
        <position position="57"/>
    </location>
</feature>
<protein>
    <submittedName>
        <fullName evidence="1">Uncharacterized protein</fullName>
    </submittedName>
</protein>
<evidence type="ECO:0000313" key="1">
    <source>
        <dbReference type="EMBL" id="MCI49606.1"/>
    </source>
</evidence>